<name>A0A5A7RGU2_STRAF</name>
<dbReference type="AlphaFoldDB" id="A0A5A7RGU2"/>
<dbReference type="Proteomes" id="UP000325081">
    <property type="component" value="Unassembled WGS sequence"/>
</dbReference>
<keyword evidence="1" id="KW-0812">Transmembrane</keyword>
<keyword evidence="1" id="KW-0472">Membrane</keyword>
<feature type="non-terminal residue" evidence="1">
    <location>
        <position position="179"/>
    </location>
</feature>
<evidence type="ECO:0000313" key="1">
    <source>
        <dbReference type="EMBL" id="GER56369.1"/>
    </source>
</evidence>
<evidence type="ECO:0000313" key="2">
    <source>
        <dbReference type="Proteomes" id="UP000325081"/>
    </source>
</evidence>
<accession>A0A5A7RGU2</accession>
<gene>
    <name evidence="1" type="ORF">STAS_34099</name>
</gene>
<keyword evidence="2" id="KW-1185">Reference proteome</keyword>
<protein>
    <submittedName>
        <fullName evidence="1">Transmembrane protein 97</fullName>
    </submittedName>
</protein>
<proteinExistence type="predicted"/>
<organism evidence="1 2">
    <name type="scientific">Striga asiatica</name>
    <name type="common">Asiatic witchweed</name>
    <name type="synonym">Buchnera asiatica</name>
    <dbReference type="NCBI Taxonomy" id="4170"/>
    <lineage>
        <taxon>Eukaryota</taxon>
        <taxon>Viridiplantae</taxon>
        <taxon>Streptophyta</taxon>
        <taxon>Embryophyta</taxon>
        <taxon>Tracheophyta</taxon>
        <taxon>Spermatophyta</taxon>
        <taxon>Magnoliopsida</taxon>
        <taxon>eudicotyledons</taxon>
        <taxon>Gunneridae</taxon>
        <taxon>Pentapetalae</taxon>
        <taxon>asterids</taxon>
        <taxon>lamiids</taxon>
        <taxon>Lamiales</taxon>
        <taxon>Orobanchaceae</taxon>
        <taxon>Buchnereae</taxon>
        <taxon>Striga</taxon>
    </lineage>
</organism>
<reference evidence="2" key="1">
    <citation type="journal article" date="2019" name="Curr. Biol.">
        <title>Genome Sequence of Striga asiatica Provides Insight into the Evolution of Plant Parasitism.</title>
        <authorList>
            <person name="Yoshida S."/>
            <person name="Kim S."/>
            <person name="Wafula E.K."/>
            <person name="Tanskanen J."/>
            <person name="Kim Y.M."/>
            <person name="Honaas L."/>
            <person name="Yang Z."/>
            <person name="Spallek T."/>
            <person name="Conn C.E."/>
            <person name="Ichihashi Y."/>
            <person name="Cheong K."/>
            <person name="Cui S."/>
            <person name="Der J.P."/>
            <person name="Gundlach H."/>
            <person name="Jiao Y."/>
            <person name="Hori C."/>
            <person name="Ishida J.K."/>
            <person name="Kasahara H."/>
            <person name="Kiba T."/>
            <person name="Kim M.S."/>
            <person name="Koo N."/>
            <person name="Laohavisit A."/>
            <person name="Lee Y.H."/>
            <person name="Lumba S."/>
            <person name="McCourt P."/>
            <person name="Mortimer J.C."/>
            <person name="Mutuku J.M."/>
            <person name="Nomura T."/>
            <person name="Sasaki-Sekimoto Y."/>
            <person name="Seto Y."/>
            <person name="Wang Y."/>
            <person name="Wakatake T."/>
            <person name="Sakakibara H."/>
            <person name="Demura T."/>
            <person name="Yamaguchi S."/>
            <person name="Yoneyama K."/>
            <person name="Manabe R.I."/>
            <person name="Nelson D.C."/>
            <person name="Schulman A.H."/>
            <person name="Timko M.P."/>
            <person name="dePamphilis C.W."/>
            <person name="Choi D."/>
            <person name="Shirasu K."/>
        </authorList>
    </citation>
    <scope>NUCLEOTIDE SEQUENCE [LARGE SCALE GENOMIC DNA]</scope>
    <source>
        <strain evidence="2">cv. UVA1</strain>
    </source>
</reference>
<sequence>RGPRNTPFRRFCRTSIPGTHRGTPTTWSPRSRTSSEEIWPLAVDCVYGIPAGKFWLGTTCLLYEASTLTSIWKNFSHVCTAAVELEEDLSMLTEVSCWLRGTALGLCSSSASGRPWLGSWLSVPQVGLSEKVGRSRNCTHLDGAAVVGRMSAATSDQSAPHAIKDQVPASITASTTILH</sequence>
<dbReference type="EMBL" id="BKCP01012625">
    <property type="protein sequence ID" value="GER56369.1"/>
    <property type="molecule type" value="Genomic_DNA"/>
</dbReference>
<feature type="non-terminal residue" evidence="1">
    <location>
        <position position="1"/>
    </location>
</feature>
<comment type="caution">
    <text evidence="1">The sequence shown here is derived from an EMBL/GenBank/DDBJ whole genome shotgun (WGS) entry which is preliminary data.</text>
</comment>